<evidence type="ECO:0000313" key="2">
    <source>
        <dbReference type="Proteomes" id="UP001164539"/>
    </source>
</evidence>
<sequence length="99" mass="11092">MATVGGLRDMQGTSNSLEIEDLGRFAVDQHNKKQNAMLQYGKVLTAKQQVVAGTMYHLTLEAQDGDKKKVYEAKVWEKPWLKFKELTEFKEVGEAAASS</sequence>
<keyword evidence="2" id="KW-1185">Reference proteome</keyword>
<reference evidence="1 2" key="1">
    <citation type="journal article" date="2023" name="Science">
        <title>Complex scaffold remodeling in plant triterpene biosynthesis.</title>
        <authorList>
            <person name="De La Pena R."/>
            <person name="Hodgson H."/>
            <person name="Liu J.C."/>
            <person name="Stephenson M.J."/>
            <person name="Martin A.C."/>
            <person name="Owen C."/>
            <person name="Harkess A."/>
            <person name="Leebens-Mack J."/>
            <person name="Jimenez L.E."/>
            <person name="Osbourn A."/>
            <person name="Sattely E.S."/>
        </authorList>
    </citation>
    <scope>NUCLEOTIDE SEQUENCE [LARGE SCALE GENOMIC DNA]</scope>
    <source>
        <strain evidence="2">cv. JPN11</strain>
        <tissue evidence="1">Leaf</tissue>
    </source>
</reference>
<organism evidence="1 2">
    <name type="scientific">Melia azedarach</name>
    <name type="common">Chinaberry tree</name>
    <dbReference type="NCBI Taxonomy" id="155640"/>
    <lineage>
        <taxon>Eukaryota</taxon>
        <taxon>Viridiplantae</taxon>
        <taxon>Streptophyta</taxon>
        <taxon>Embryophyta</taxon>
        <taxon>Tracheophyta</taxon>
        <taxon>Spermatophyta</taxon>
        <taxon>Magnoliopsida</taxon>
        <taxon>eudicotyledons</taxon>
        <taxon>Gunneridae</taxon>
        <taxon>Pentapetalae</taxon>
        <taxon>rosids</taxon>
        <taxon>malvids</taxon>
        <taxon>Sapindales</taxon>
        <taxon>Meliaceae</taxon>
        <taxon>Melia</taxon>
    </lineage>
</organism>
<dbReference type="Proteomes" id="UP001164539">
    <property type="component" value="Chromosome 2"/>
</dbReference>
<gene>
    <name evidence="1" type="ORF">OWV82_003507</name>
</gene>
<evidence type="ECO:0000313" key="1">
    <source>
        <dbReference type="EMBL" id="KAJ4724522.1"/>
    </source>
</evidence>
<accession>A0ACC1YL87</accession>
<comment type="caution">
    <text evidence="1">The sequence shown here is derived from an EMBL/GenBank/DDBJ whole genome shotgun (WGS) entry which is preliminary data.</text>
</comment>
<protein>
    <submittedName>
        <fullName evidence="1">Cysteine proteinase inhibitor</fullName>
    </submittedName>
</protein>
<proteinExistence type="predicted"/>
<dbReference type="EMBL" id="CM051395">
    <property type="protein sequence ID" value="KAJ4724522.1"/>
    <property type="molecule type" value="Genomic_DNA"/>
</dbReference>
<name>A0ACC1YL87_MELAZ</name>